<evidence type="ECO:0000313" key="2">
    <source>
        <dbReference type="Proteomes" id="UP000177309"/>
    </source>
</evidence>
<evidence type="ECO:0000313" key="1">
    <source>
        <dbReference type="EMBL" id="OGC32685.1"/>
    </source>
</evidence>
<dbReference type="AlphaFoldDB" id="A0A1F4TIZ0"/>
<proteinExistence type="predicted"/>
<protein>
    <submittedName>
        <fullName evidence="1">Uncharacterized protein</fullName>
    </submittedName>
</protein>
<dbReference type="EMBL" id="MEUI01000047">
    <property type="protein sequence ID" value="OGC32685.1"/>
    <property type="molecule type" value="Genomic_DNA"/>
</dbReference>
<reference evidence="1 2" key="1">
    <citation type="journal article" date="2016" name="Nat. Commun.">
        <title>Thousands of microbial genomes shed light on interconnected biogeochemical processes in an aquifer system.</title>
        <authorList>
            <person name="Anantharaman K."/>
            <person name="Brown C.T."/>
            <person name="Hug L.A."/>
            <person name="Sharon I."/>
            <person name="Castelle C.J."/>
            <person name="Probst A.J."/>
            <person name="Thomas B.C."/>
            <person name="Singh A."/>
            <person name="Wilkins M.J."/>
            <person name="Karaoz U."/>
            <person name="Brodie E.L."/>
            <person name="Williams K.H."/>
            <person name="Hubbard S.S."/>
            <person name="Banfield J.F."/>
        </authorList>
    </citation>
    <scope>NUCLEOTIDE SEQUENCE [LARGE SCALE GENOMIC DNA]</scope>
</reference>
<dbReference type="Proteomes" id="UP000177309">
    <property type="component" value="Unassembled WGS sequence"/>
</dbReference>
<organism evidence="1 2">
    <name type="scientific">candidate division WOR-1 bacterium RIFOXYC2_FULL_41_25</name>
    <dbReference type="NCBI Taxonomy" id="1802586"/>
    <lineage>
        <taxon>Bacteria</taxon>
        <taxon>Bacillati</taxon>
        <taxon>Saganbacteria</taxon>
    </lineage>
</organism>
<accession>A0A1F4TIZ0</accession>
<comment type="caution">
    <text evidence="1">The sequence shown here is derived from an EMBL/GenBank/DDBJ whole genome shotgun (WGS) entry which is preliminary data.</text>
</comment>
<gene>
    <name evidence="1" type="ORF">A2462_03980</name>
</gene>
<name>A0A1F4TIZ0_UNCSA</name>
<sequence>MRAVRKMKAAKIGKEKDRKESLFLLCPIHLNSPNILKALNHLKALIALTILNNREDQNQ</sequence>